<gene>
    <name evidence="1" type="ORF">BKK80_00720</name>
</gene>
<dbReference type="SUPFAM" id="SSF55729">
    <property type="entry name" value="Acyl-CoA N-acyltransferases (Nat)"/>
    <property type="match status" value="1"/>
</dbReference>
<organism evidence="1 2">
    <name type="scientific">Cupriavidus malaysiensis</name>
    <dbReference type="NCBI Taxonomy" id="367825"/>
    <lineage>
        <taxon>Bacteria</taxon>
        <taxon>Pseudomonadati</taxon>
        <taxon>Pseudomonadota</taxon>
        <taxon>Betaproteobacteria</taxon>
        <taxon>Burkholderiales</taxon>
        <taxon>Burkholderiaceae</taxon>
        <taxon>Cupriavidus</taxon>
    </lineage>
</organism>
<evidence type="ECO:0000313" key="1">
    <source>
        <dbReference type="EMBL" id="AOZ07862.1"/>
    </source>
</evidence>
<dbReference type="EMBL" id="CP017754">
    <property type="protein sequence ID" value="AOZ07862.1"/>
    <property type="molecule type" value="Genomic_DNA"/>
</dbReference>
<reference evidence="1 2" key="1">
    <citation type="submission" date="2016-10" db="EMBL/GenBank/DDBJ databases">
        <title>Complete genome sequences of three Cupriavidus strains isolated from various Malaysian environments.</title>
        <authorList>
            <person name="Abdullah A.A.-A."/>
            <person name="Shafie N.A.H."/>
            <person name="Lau N.S."/>
        </authorList>
    </citation>
    <scope>NUCLEOTIDE SEQUENCE [LARGE SCALE GENOMIC DNA]</scope>
    <source>
        <strain evidence="1 2">USMAA1020</strain>
    </source>
</reference>
<keyword evidence="2" id="KW-1185">Reference proteome</keyword>
<accession>A0ABM6F8A0</accession>
<evidence type="ECO:0000313" key="2">
    <source>
        <dbReference type="Proteomes" id="UP000177515"/>
    </source>
</evidence>
<dbReference type="Gene3D" id="3.40.630.30">
    <property type="match status" value="1"/>
</dbReference>
<dbReference type="Proteomes" id="UP000177515">
    <property type="component" value="Chromosome 1"/>
</dbReference>
<proteinExistence type="predicted"/>
<evidence type="ECO:0008006" key="3">
    <source>
        <dbReference type="Google" id="ProtNLM"/>
    </source>
</evidence>
<name>A0ABM6F8A0_9BURK</name>
<protein>
    <recommendedName>
        <fullName evidence="3">N-acetyltransferase domain-containing protein</fullName>
    </recommendedName>
</protein>
<dbReference type="InterPro" id="IPR016181">
    <property type="entry name" value="Acyl_CoA_acyltransferase"/>
</dbReference>
<sequence>MAQYAAFRLGPRLFLPPGPSVSLSPPPDPFLPPGLSVRPAVAADLPLLSSWLDRARPLPVPAQRGRQLLLASQLSRPEQGGCLLCEAGERLVGCLSFNVVPCLAQGGLAALALEWWHDGADAAPALAASCAMLADWCRAHGIRQLLLAPALVDAAAPPQGFAVDASGLWCRMLVPSYKRLG</sequence>